<dbReference type="InterPro" id="IPR029052">
    <property type="entry name" value="Metallo-depent_PP-like"/>
</dbReference>
<dbReference type="Gene3D" id="3.60.21.10">
    <property type="match status" value="1"/>
</dbReference>
<accession>A0A4W5NHC1</accession>
<dbReference type="GO" id="GO:0004722">
    <property type="term" value="F:protein serine/threonine phosphatase activity"/>
    <property type="evidence" value="ECO:0007669"/>
    <property type="project" value="InterPro"/>
</dbReference>
<organism evidence="2 3">
    <name type="scientific">Hucho hucho</name>
    <name type="common">huchen</name>
    <dbReference type="NCBI Taxonomy" id="62062"/>
    <lineage>
        <taxon>Eukaryota</taxon>
        <taxon>Metazoa</taxon>
        <taxon>Chordata</taxon>
        <taxon>Craniata</taxon>
        <taxon>Vertebrata</taxon>
        <taxon>Euteleostomi</taxon>
        <taxon>Actinopterygii</taxon>
        <taxon>Neopterygii</taxon>
        <taxon>Teleostei</taxon>
        <taxon>Protacanthopterygii</taxon>
        <taxon>Salmoniformes</taxon>
        <taxon>Salmonidae</taxon>
        <taxon>Salmoninae</taxon>
        <taxon>Hucho</taxon>
    </lineage>
</organism>
<evidence type="ECO:0000313" key="3">
    <source>
        <dbReference type="Proteomes" id="UP000314982"/>
    </source>
</evidence>
<reference evidence="2" key="2">
    <citation type="submission" date="2025-08" db="UniProtKB">
        <authorList>
            <consortium name="Ensembl"/>
        </authorList>
    </citation>
    <scope>IDENTIFICATION</scope>
</reference>
<keyword evidence="1" id="KW-0378">Hydrolase</keyword>
<reference evidence="2" key="3">
    <citation type="submission" date="2025-09" db="UniProtKB">
        <authorList>
            <consortium name="Ensembl"/>
        </authorList>
    </citation>
    <scope>IDENTIFICATION</scope>
</reference>
<dbReference type="Ensembl" id="ENSHHUT00000053130.1">
    <property type="protein sequence ID" value="ENSHHUP00000051316.1"/>
    <property type="gene ID" value="ENSHHUG00000030893.1"/>
</dbReference>
<sequence>MAPLDLDKYVEIARQCKYLPENDLKRLCDYVCDLLLEESNVQPVSTPVTVCGDIHGQVLSYFLFDTFPKFLCSLTIEMLVLLVWTVQ</sequence>
<dbReference type="SUPFAM" id="SSF56300">
    <property type="entry name" value="Metallo-dependent phosphatases"/>
    <property type="match status" value="1"/>
</dbReference>
<keyword evidence="1" id="KW-0904">Protein phosphatase</keyword>
<name>A0A4W5NHC1_9TELE</name>
<dbReference type="GeneTree" id="ENSGT00550000074961"/>
<proteinExistence type="predicted"/>
<dbReference type="PANTHER" id="PTHR45619">
    <property type="entry name" value="SERINE/THREONINE-PROTEIN PHOSPHATASE PP2A-RELATED"/>
    <property type="match status" value="1"/>
</dbReference>
<protein>
    <submittedName>
        <fullName evidence="2">Protein phosphatase 6, catalytic subunit</fullName>
    </submittedName>
</protein>
<dbReference type="AlphaFoldDB" id="A0A4W5NHC1"/>
<evidence type="ECO:0000313" key="2">
    <source>
        <dbReference type="Ensembl" id="ENSHHUP00000051316.1"/>
    </source>
</evidence>
<dbReference type="InterPro" id="IPR047129">
    <property type="entry name" value="PPA2-like"/>
</dbReference>
<reference evidence="3" key="1">
    <citation type="submission" date="2018-06" db="EMBL/GenBank/DDBJ databases">
        <title>Genome assembly of Danube salmon.</title>
        <authorList>
            <person name="Macqueen D.J."/>
            <person name="Gundappa M.K."/>
        </authorList>
    </citation>
    <scope>NUCLEOTIDE SEQUENCE [LARGE SCALE GENOMIC DNA]</scope>
</reference>
<evidence type="ECO:0000256" key="1">
    <source>
        <dbReference type="ARBA" id="ARBA00022912"/>
    </source>
</evidence>
<dbReference type="Proteomes" id="UP000314982">
    <property type="component" value="Unassembled WGS sequence"/>
</dbReference>
<keyword evidence="3" id="KW-1185">Reference proteome</keyword>